<dbReference type="InterPro" id="IPR046521">
    <property type="entry name" value="DUF6698"/>
</dbReference>
<evidence type="ECO:0000313" key="3">
    <source>
        <dbReference type="EMBL" id="KAG1893071.1"/>
    </source>
</evidence>
<evidence type="ECO:0000256" key="2">
    <source>
        <dbReference type="SAM" id="Phobius"/>
    </source>
</evidence>
<protein>
    <submittedName>
        <fullName evidence="3">Uncharacterized protein</fullName>
    </submittedName>
</protein>
<name>A0AAD4DSK9_9AGAM</name>
<dbReference type="Pfam" id="PF20414">
    <property type="entry name" value="DUF6698"/>
    <property type="match status" value="1"/>
</dbReference>
<dbReference type="Proteomes" id="UP001195769">
    <property type="component" value="Unassembled WGS sequence"/>
</dbReference>
<dbReference type="RefSeq" id="XP_041218647.1">
    <property type="nucleotide sequence ID" value="XM_041377722.1"/>
</dbReference>
<evidence type="ECO:0000256" key="1">
    <source>
        <dbReference type="SAM" id="MobiDB-lite"/>
    </source>
</evidence>
<feature type="transmembrane region" description="Helical" evidence="2">
    <location>
        <begin position="38"/>
        <end position="57"/>
    </location>
</feature>
<proteinExistence type="predicted"/>
<organism evidence="3 4">
    <name type="scientific">Suillus fuscotomentosus</name>
    <dbReference type="NCBI Taxonomy" id="1912939"/>
    <lineage>
        <taxon>Eukaryota</taxon>
        <taxon>Fungi</taxon>
        <taxon>Dikarya</taxon>
        <taxon>Basidiomycota</taxon>
        <taxon>Agaricomycotina</taxon>
        <taxon>Agaricomycetes</taxon>
        <taxon>Agaricomycetidae</taxon>
        <taxon>Boletales</taxon>
        <taxon>Suillineae</taxon>
        <taxon>Suillaceae</taxon>
        <taxon>Suillus</taxon>
    </lineage>
</organism>
<dbReference type="AlphaFoldDB" id="A0AAD4DSK9"/>
<reference evidence="3" key="1">
    <citation type="journal article" date="2020" name="New Phytol.">
        <title>Comparative genomics reveals dynamic genome evolution in host specialist ectomycorrhizal fungi.</title>
        <authorList>
            <person name="Lofgren L.A."/>
            <person name="Nguyen N.H."/>
            <person name="Vilgalys R."/>
            <person name="Ruytinx J."/>
            <person name="Liao H.L."/>
            <person name="Branco S."/>
            <person name="Kuo A."/>
            <person name="LaButti K."/>
            <person name="Lipzen A."/>
            <person name="Andreopoulos W."/>
            <person name="Pangilinan J."/>
            <person name="Riley R."/>
            <person name="Hundley H."/>
            <person name="Na H."/>
            <person name="Barry K."/>
            <person name="Grigoriev I.V."/>
            <person name="Stajich J.E."/>
            <person name="Kennedy P.G."/>
        </authorList>
    </citation>
    <scope>NUCLEOTIDE SEQUENCE</scope>
    <source>
        <strain evidence="3">FC203</strain>
    </source>
</reference>
<feature type="compositionally biased region" description="Basic residues" evidence="1">
    <location>
        <begin position="238"/>
        <end position="250"/>
    </location>
</feature>
<dbReference type="EMBL" id="JABBWK010000109">
    <property type="protein sequence ID" value="KAG1893071.1"/>
    <property type="molecule type" value="Genomic_DNA"/>
</dbReference>
<sequence>MLQSAKLVQVLKVLLFGKSSLAATGAASLRTKAKIWKLWAMTPGMIAAAAVVAIFLLSGDTELTEIGETTKISYREYHNFFHQRLLTGGSWAHQVLLFFNNALFSTSSSVPPPANDNGPGHTYEEEFKRAMEQELEGPVFNADVVGPLLPNLRTIHIPHDSLLSDSEDEAHPLAAPNHPPAAPNHPLMTAPTIVAPPVPAPSESISTMMGGLNLGPQDAHVGVEHLGPAEINDACPKPKPKPKPKPRRKAQTADNLVIGEGFTVDSTRSVVGSINTQTTWRSGQKAK</sequence>
<comment type="caution">
    <text evidence="3">The sequence shown here is derived from an EMBL/GenBank/DDBJ whole genome shotgun (WGS) entry which is preliminary data.</text>
</comment>
<keyword evidence="2" id="KW-0812">Transmembrane</keyword>
<gene>
    <name evidence="3" type="ORF">F5891DRAFT_986211</name>
</gene>
<feature type="region of interest" description="Disordered" evidence="1">
    <location>
        <begin position="228"/>
        <end position="254"/>
    </location>
</feature>
<evidence type="ECO:0000313" key="4">
    <source>
        <dbReference type="Proteomes" id="UP001195769"/>
    </source>
</evidence>
<keyword evidence="2" id="KW-0472">Membrane</keyword>
<keyword evidence="2" id="KW-1133">Transmembrane helix</keyword>
<keyword evidence="4" id="KW-1185">Reference proteome</keyword>
<accession>A0AAD4DSK9</accession>
<dbReference type="GeneID" id="64672020"/>